<gene>
    <name evidence="7" type="ORF">N7515_007239</name>
</gene>
<name>A0A9W9GW89_9EURO</name>
<feature type="region of interest" description="Disordered" evidence="5">
    <location>
        <begin position="529"/>
        <end position="553"/>
    </location>
</feature>
<protein>
    <recommendedName>
        <fullName evidence="6">CNH domain-containing protein</fullName>
    </recommendedName>
</protein>
<evidence type="ECO:0000256" key="1">
    <source>
        <dbReference type="ARBA" id="ARBA00004496"/>
    </source>
</evidence>
<dbReference type="GO" id="GO:0006914">
    <property type="term" value="P:autophagy"/>
    <property type="evidence" value="ECO:0007669"/>
    <property type="project" value="TreeGrafter"/>
</dbReference>
<dbReference type="PANTHER" id="PTHR12894:SF27">
    <property type="entry name" value="TRANSFORMING GROWTH FACTOR-BETA RECEPTOR-ASSOCIATED PROTEIN 1"/>
    <property type="match status" value="1"/>
</dbReference>
<dbReference type="PANTHER" id="PTHR12894">
    <property type="entry name" value="CNH DOMAIN CONTAINING"/>
    <property type="match status" value="1"/>
</dbReference>
<reference evidence="7" key="1">
    <citation type="submission" date="2022-11" db="EMBL/GenBank/DDBJ databases">
        <authorList>
            <person name="Petersen C."/>
        </authorList>
    </citation>
    <scope>NUCLEOTIDE SEQUENCE</scope>
    <source>
        <strain evidence="7">IBT 22155</strain>
    </source>
</reference>
<dbReference type="PROSITE" id="PS50219">
    <property type="entry name" value="CNH"/>
    <property type="match status" value="1"/>
</dbReference>
<feature type="domain" description="CNH" evidence="6">
    <location>
        <begin position="41"/>
        <end position="459"/>
    </location>
</feature>
<dbReference type="AlphaFoldDB" id="A0A9W9GW89"/>
<accession>A0A9W9GW89</accession>
<comment type="subcellular location">
    <subcellularLocation>
        <location evidence="1">Cytoplasm</location>
    </subcellularLocation>
</comment>
<evidence type="ECO:0000256" key="3">
    <source>
        <dbReference type="ARBA" id="ARBA00022490"/>
    </source>
</evidence>
<dbReference type="GO" id="GO:0005737">
    <property type="term" value="C:cytoplasm"/>
    <property type="evidence" value="ECO:0007669"/>
    <property type="project" value="UniProtKB-SubCell"/>
</dbReference>
<reference evidence="7" key="2">
    <citation type="journal article" date="2023" name="IMA Fungus">
        <title>Comparative genomic study of the Penicillium genus elucidates a diverse pangenome and 15 lateral gene transfer events.</title>
        <authorList>
            <person name="Petersen C."/>
            <person name="Sorensen T."/>
            <person name="Nielsen M.R."/>
            <person name="Sondergaard T.E."/>
            <person name="Sorensen J.L."/>
            <person name="Fitzpatrick D.A."/>
            <person name="Frisvad J.C."/>
            <person name="Nielsen K.L."/>
        </authorList>
    </citation>
    <scope>NUCLEOTIDE SEQUENCE</scope>
    <source>
        <strain evidence="7">IBT 22155</strain>
    </source>
</reference>
<dbReference type="RefSeq" id="XP_056521579.1">
    <property type="nucleotide sequence ID" value="XM_056667983.1"/>
</dbReference>
<keyword evidence="2" id="KW-0813">Transport</keyword>
<evidence type="ECO:0000256" key="2">
    <source>
        <dbReference type="ARBA" id="ARBA00022448"/>
    </source>
</evidence>
<feature type="compositionally biased region" description="Polar residues" evidence="5">
    <location>
        <begin position="265"/>
        <end position="277"/>
    </location>
</feature>
<evidence type="ECO:0000256" key="5">
    <source>
        <dbReference type="SAM" id="MobiDB-lite"/>
    </source>
</evidence>
<evidence type="ECO:0000256" key="4">
    <source>
        <dbReference type="ARBA" id="ARBA00022927"/>
    </source>
</evidence>
<dbReference type="GO" id="GO:0034058">
    <property type="term" value="P:endosomal vesicle fusion"/>
    <property type="evidence" value="ECO:0007669"/>
    <property type="project" value="TreeGrafter"/>
</dbReference>
<evidence type="ECO:0000313" key="7">
    <source>
        <dbReference type="EMBL" id="KAJ5131200.1"/>
    </source>
</evidence>
<keyword evidence="4" id="KW-0653">Protein transport</keyword>
<dbReference type="GO" id="GO:0016020">
    <property type="term" value="C:membrane"/>
    <property type="evidence" value="ECO:0007669"/>
    <property type="project" value="TreeGrafter"/>
</dbReference>
<feature type="region of interest" description="Disordered" evidence="5">
    <location>
        <begin position="237"/>
        <end position="372"/>
    </location>
</feature>
<sequence>MASEDAIGPRKRRKISPPGTIPYVLHSLFEDVPLATEHSSDVYITCVEYWNENLYIGTSAAEILHFVCLPPASPDDAAEPTFILASRLPILFTQSPPADGGQEGVRQIVILASVNKACVLCNGTVTFYMLPELSPAFGNTKVNNCRWIGGLDLNWDAETDGDPTIMIAVQNRIMLVQIGDEARRIKKIEFPGCLTAARRGTIACAADTHSYSLLEVAHQQKIPLFPISSSNEVFESGHVEDMNPAPPTPLKRSPSSSYPTSPPTNLSAHGRSTSLNTFVGMPSPQAQPAQLDRSLSGTPDPFTATGEPRRSSSSKREERGSPRPPDDQDPGNQPSTNDGLKPLPPLPPSTKQSSKRLQPHVVSPTPSEFLLVTGTEETEPGVGMFVDMDGEVVRGTINFHRFPKSVVIDTENINQIFQTGDDKTEEFILAVIEDEENGKSRTRLEIQCWDDDPTEMERHKRWLEIPCPDESQSVQVGLGRTLSPSHLGLNGIAQLLRMVRLKSPTLPPHVALTDSRTQASIEHLQKENELFDSHELTDSEGSKKTDNHSWEAQRDAEEAKFALGLGKTQSSLVVWSGSRIWRVLHSPLVVQLEESLQAAQVTEDRHTVLRREVILDLLLSIQDTEPKSEAEFIGLGYVKQKASLMLYGDLLSMPPDDRSDTAIKGTEKALVAGNLDPRLVLLFIPLLRCEILQGPQGIWIHAGLANTAEKYLKQVEEIGVESSGPAASRNPVLDMVRRFLLSWQQKRGYGSITDETYVLDSTDVALLHLTLEQDAYLTRDQRAASPTRSELNRLVDNWKGNFDRAVVLLETYKRLYVLSRLYQSQKMSRNVLKTWQRIVDGETDAGGEVSANGVETQMRRYLVKIKDVQLVEEYGSWLAARNPHLGIQVFADNSSRVKLEPTNIVTLLKERAPNAVQVYLEHLVFAKNYTQYADDLISYYLDTVLSVLEASPEARASLAESYSTYRALRAPKPTYLNFITENTPAEPWWQSRLRLLQLLGGISSSQFSSQPIPTGISYSIPAVLARIEPYQNELVSECIILDGLQGHHSPALRLLTHGLGDYDSAIRYCLFGGPRSSSTSTGAPPELADYNLQKTLFRHLLDEFLHIQDQSDRIERTSDLLARFAAWYDVREVLDLVPEGWSVDILGGFLAHVFRDLVSQTREARIERALSAGLHLRIAAEYIDGMEKAGPWIEEAEGVRRLKDAAPRRADLPQTDGHSDAVSGDSTEFGETVGPTSRGVGQ</sequence>
<evidence type="ECO:0000313" key="8">
    <source>
        <dbReference type="Proteomes" id="UP001149079"/>
    </source>
</evidence>
<feature type="region of interest" description="Disordered" evidence="5">
    <location>
        <begin position="1204"/>
        <end position="1242"/>
    </location>
</feature>
<dbReference type="GO" id="GO:0015031">
    <property type="term" value="P:protein transport"/>
    <property type="evidence" value="ECO:0007669"/>
    <property type="project" value="UniProtKB-KW"/>
</dbReference>
<dbReference type="Proteomes" id="UP001149079">
    <property type="component" value="Unassembled WGS sequence"/>
</dbReference>
<dbReference type="InterPro" id="IPR001180">
    <property type="entry name" value="CNH_dom"/>
</dbReference>
<keyword evidence="3" id="KW-0963">Cytoplasm</keyword>
<proteinExistence type="predicted"/>
<dbReference type="GeneID" id="81407153"/>
<comment type="caution">
    <text evidence="7">The sequence shown here is derived from an EMBL/GenBank/DDBJ whole genome shotgun (WGS) entry which is preliminary data.</text>
</comment>
<dbReference type="EMBL" id="JAPQKL010000005">
    <property type="protein sequence ID" value="KAJ5131200.1"/>
    <property type="molecule type" value="Genomic_DNA"/>
</dbReference>
<feature type="compositionally biased region" description="Polar residues" evidence="5">
    <location>
        <begin position="284"/>
        <end position="297"/>
    </location>
</feature>
<organism evidence="7 8">
    <name type="scientific">Penicillium bovifimosum</name>
    <dbReference type="NCBI Taxonomy" id="126998"/>
    <lineage>
        <taxon>Eukaryota</taxon>
        <taxon>Fungi</taxon>
        <taxon>Dikarya</taxon>
        <taxon>Ascomycota</taxon>
        <taxon>Pezizomycotina</taxon>
        <taxon>Eurotiomycetes</taxon>
        <taxon>Eurotiomycetidae</taxon>
        <taxon>Eurotiales</taxon>
        <taxon>Aspergillaceae</taxon>
        <taxon>Penicillium</taxon>
    </lineage>
</organism>
<keyword evidence="8" id="KW-1185">Reference proteome</keyword>
<feature type="compositionally biased region" description="Basic and acidic residues" evidence="5">
    <location>
        <begin position="307"/>
        <end position="326"/>
    </location>
</feature>
<evidence type="ECO:0000259" key="6">
    <source>
        <dbReference type="PROSITE" id="PS50219"/>
    </source>
</evidence>
<dbReference type="InterPro" id="IPR032914">
    <property type="entry name" value="Vam6/VPS39/TRAP1"/>
</dbReference>
<dbReference type="OrthoDB" id="5325112at2759"/>